<evidence type="ECO:0000256" key="2">
    <source>
        <dbReference type="ARBA" id="ARBA00022448"/>
    </source>
</evidence>
<dbReference type="AlphaFoldDB" id="A0A845Q795"/>
<dbReference type="InterPro" id="IPR003593">
    <property type="entry name" value="AAA+_ATPase"/>
</dbReference>
<evidence type="ECO:0000256" key="1">
    <source>
        <dbReference type="ARBA" id="ARBA00005417"/>
    </source>
</evidence>
<evidence type="ECO:0000259" key="5">
    <source>
        <dbReference type="PROSITE" id="PS50893"/>
    </source>
</evidence>
<dbReference type="Gene3D" id="3.40.50.300">
    <property type="entry name" value="P-loop containing nucleotide triphosphate hydrolases"/>
    <property type="match status" value="1"/>
</dbReference>
<gene>
    <name evidence="6" type="ORF">GTQ45_00510</name>
</gene>
<keyword evidence="7" id="KW-1185">Reference proteome</keyword>
<keyword evidence="2" id="KW-0813">Transport</keyword>
<dbReference type="GO" id="GO:0016887">
    <property type="term" value="F:ATP hydrolysis activity"/>
    <property type="evidence" value="ECO:0007669"/>
    <property type="project" value="InterPro"/>
</dbReference>
<dbReference type="PROSITE" id="PS50893">
    <property type="entry name" value="ABC_TRANSPORTER_2"/>
    <property type="match status" value="1"/>
</dbReference>
<dbReference type="InterPro" id="IPR003439">
    <property type="entry name" value="ABC_transporter-like_ATP-bd"/>
</dbReference>
<name>A0A845Q795_9HYPH</name>
<comment type="caution">
    <text evidence="6">The sequence shown here is derived from an EMBL/GenBank/DDBJ whole genome shotgun (WGS) entry which is preliminary data.</text>
</comment>
<proteinExistence type="inferred from homology"/>
<evidence type="ECO:0000256" key="4">
    <source>
        <dbReference type="ARBA" id="ARBA00022840"/>
    </source>
</evidence>
<comment type="similarity">
    <text evidence="1">Belongs to the ABC transporter superfamily.</text>
</comment>
<dbReference type="SUPFAM" id="SSF52540">
    <property type="entry name" value="P-loop containing nucleoside triphosphate hydrolases"/>
    <property type="match status" value="1"/>
</dbReference>
<dbReference type="SMART" id="SM00382">
    <property type="entry name" value="AAA"/>
    <property type="match status" value="1"/>
</dbReference>
<dbReference type="GO" id="GO:0005524">
    <property type="term" value="F:ATP binding"/>
    <property type="evidence" value="ECO:0007669"/>
    <property type="project" value="UniProtKB-KW"/>
</dbReference>
<dbReference type="PANTHER" id="PTHR43335">
    <property type="entry name" value="ABC TRANSPORTER, ATP-BINDING PROTEIN"/>
    <property type="match status" value="1"/>
</dbReference>
<accession>A0A845Q795</accession>
<evidence type="ECO:0000313" key="7">
    <source>
        <dbReference type="Proteomes" id="UP000470384"/>
    </source>
</evidence>
<dbReference type="OrthoDB" id="9778547at2"/>
<dbReference type="CDD" id="cd03230">
    <property type="entry name" value="ABC_DR_subfamily_A"/>
    <property type="match status" value="1"/>
</dbReference>
<keyword evidence="4 6" id="KW-0067">ATP-binding</keyword>
<keyword evidence="3" id="KW-0547">Nucleotide-binding</keyword>
<reference evidence="6 7" key="1">
    <citation type="journal article" date="2016" name="Int. J. Syst. Evol. Microbiol.">
        <title>Pyruvatibacter mobilis gen. nov., sp. nov., a marine bacterium from the culture broth of Picochlorum sp. 122.</title>
        <authorList>
            <person name="Wang G."/>
            <person name="Tang M."/>
            <person name="Wu H."/>
            <person name="Dai S."/>
            <person name="Li T."/>
            <person name="Chen C."/>
            <person name="He H."/>
            <person name="Fan J."/>
            <person name="Xiang W."/>
            <person name="Li X."/>
        </authorList>
    </citation>
    <scope>NUCLEOTIDE SEQUENCE [LARGE SCALE GENOMIC DNA]</scope>
    <source>
        <strain evidence="6 7">GYP-11</strain>
    </source>
</reference>
<feature type="domain" description="ABC transporter" evidence="5">
    <location>
        <begin position="2"/>
        <end position="231"/>
    </location>
</feature>
<organism evidence="6 7">
    <name type="scientific">Pyruvatibacter mobilis</name>
    <dbReference type="NCBI Taxonomy" id="1712261"/>
    <lineage>
        <taxon>Bacteria</taxon>
        <taxon>Pseudomonadati</taxon>
        <taxon>Pseudomonadota</taxon>
        <taxon>Alphaproteobacteria</taxon>
        <taxon>Hyphomicrobiales</taxon>
        <taxon>Parvibaculaceae</taxon>
        <taxon>Pyruvatibacter</taxon>
    </lineage>
</organism>
<protein>
    <submittedName>
        <fullName evidence="6">ATP-binding cassette domain-containing protein</fullName>
    </submittedName>
</protein>
<dbReference type="Pfam" id="PF00005">
    <property type="entry name" value="ABC_tran"/>
    <property type="match status" value="1"/>
</dbReference>
<dbReference type="InterPro" id="IPR027417">
    <property type="entry name" value="P-loop_NTPase"/>
</dbReference>
<sequence length="337" mass="35772">MIEISGLTKRFGPFVAVNNVSFSVPKGQVLGFLGPNGAGKSTSMKMITGFLAMTAGRVSVCGHDVETDTMAAQKRMGYLPEGAPAYGEMTPIDFLRFVAEIRGLRGADAAAAVGLAVARTTLGPVLDQPIDTLSKGFKRRVGLAQAILHDPDVLIMDEPTDGLDPNQKHQVRLLIQEMARDKAIIISTHILEEVEAVCDRALIIDRGRIVADGTPAELMGRSRWHDAVTLSVAFASPADADAAETALRGLAGTASVERRDADAGLVDFTVFAAARTDQSTAPLAEQVAVLAQEKGWTVKALYAEKGRLDEVFRMLTHSDAPDAPAGDVAAPRQEISA</sequence>
<dbReference type="Proteomes" id="UP000470384">
    <property type="component" value="Unassembled WGS sequence"/>
</dbReference>
<evidence type="ECO:0000256" key="3">
    <source>
        <dbReference type="ARBA" id="ARBA00022741"/>
    </source>
</evidence>
<evidence type="ECO:0000313" key="6">
    <source>
        <dbReference type="EMBL" id="NBG94207.1"/>
    </source>
</evidence>
<dbReference type="EMBL" id="WXYQ01000001">
    <property type="protein sequence ID" value="NBG94207.1"/>
    <property type="molecule type" value="Genomic_DNA"/>
</dbReference>